<evidence type="ECO:0000313" key="1">
    <source>
        <dbReference type="EMBL" id="CAH2053455.1"/>
    </source>
</evidence>
<organism evidence="1 2">
    <name type="scientific">Thlaspi arvense</name>
    <name type="common">Field penny-cress</name>
    <dbReference type="NCBI Taxonomy" id="13288"/>
    <lineage>
        <taxon>Eukaryota</taxon>
        <taxon>Viridiplantae</taxon>
        <taxon>Streptophyta</taxon>
        <taxon>Embryophyta</taxon>
        <taxon>Tracheophyta</taxon>
        <taxon>Spermatophyta</taxon>
        <taxon>Magnoliopsida</taxon>
        <taxon>eudicotyledons</taxon>
        <taxon>Gunneridae</taxon>
        <taxon>Pentapetalae</taxon>
        <taxon>rosids</taxon>
        <taxon>malvids</taxon>
        <taxon>Brassicales</taxon>
        <taxon>Brassicaceae</taxon>
        <taxon>Thlaspideae</taxon>
        <taxon>Thlaspi</taxon>
    </lineage>
</organism>
<keyword evidence="2" id="KW-1185">Reference proteome</keyword>
<dbReference type="AlphaFoldDB" id="A0AAU9S1G9"/>
<reference evidence="1 2" key="1">
    <citation type="submission" date="2022-03" db="EMBL/GenBank/DDBJ databases">
        <authorList>
            <person name="Nunn A."/>
            <person name="Chopra R."/>
            <person name="Nunn A."/>
            <person name="Contreras Garrido A."/>
        </authorList>
    </citation>
    <scope>NUCLEOTIDE SEQUENCE [LARGE SCALE GENOMIC DNA]</scope>
</reference>
<proteinExistence type="predicted"/>
<protein>
    <submittedName>
        <fullName evidence="1">Uncharacterized protein</fullName>
    </submittedName>
</protein>
<dbReference type="Proteomes" id="UP000836841">
    <property type="component" value="Chromosome 3"/>
</dbReference>
<name>A0AAU9S1G9_THLAR</name>
<gene>
    <name evidence="1" type="ORF">TAV2_LOCUS11130</name>
</gene>
<sequence>MAANACLRLPAAKAVRPEEGGVLNSKSTQEKPRLYLTKPSWIVTTQVRNQSKTPKIFYLQSSIC</sequence>
<dbReference type="EMBL" id="OU466859">
    <property type="protein sequence ID" value="CAH2053455.1"/>
    <property type="molecule type" value="Genomic_DNA"/>
</dbReference>
<evidence type="ECO:0000313" key="2">
    <source>
        <dbReference type="Proteomes" id="UP000836841"/>
    </source>
</evidence>
<accession>A0AAU9S1G9</accession>